<evidence type="ECO:0000256" key="1">
    <source>
        <dbReference type="SAM" id="Phobius"/>
    </source>
</evidence>
<keyword evidence="1" id="KW-0812">Transmembrane</keyword>
<keyword evidence="1" id="KW-1133">Transmembrane helix</keyword>
<proteinExistence type="predicted"/>
<dbReference type="RefSeq" id="WP_065957684.1">
    <property type="nucleotide sequence ID" value="NZ_CP118097.1"/>
</dbReference>
<feature type="transmembrane region" description="Helical" evidence="1">
    <location>
        <begin position="158"/>
        <end position="175"/>
    </location>
</feature>
<evidence type="ECO:0008006" key="4">
    <source>
        <dbReference type="Google" id="ProtNLM"/>
    </source>
</evidence>
<gene>
    <name evidence="2" type="ORF">OPT59_10160</name>
</gene>
<feature type="transmembrane region" description="Helical" evidence="1">
    <location>
        <begin position="89"/>
        <end position="117"/>
    </location>
</feature>
<dbReference type="Proteomes" id="UP001237475">
    <property type="component" value="Chromosome"/>
</dbReference>
<organism evidence="2 3">
    <name type="scientific">Streptococcus dysgalactiae subsp. equisimilis</name>
    <name type="common">Streptococcus equisimilis</name>
    <dbReference type="NCBI Taxonomy" id="119602"/>
    <lineage>
        <taxon>Bacteria</taxon>
        <taxon>Bacillati</taxon>
        <taxon>Bacillota</taxon>
        <taxon>Bacilli</taxon>
        <taxon>Lactobacillales</taxon>
        <taxon>Streptococcaceae</taxon>
        <taxon>Streptococcus</taxon>
    </lineage>
</organism>
<feature type="transmembrane region" description="Helical" evidence="1">
    <location>
        <begin position="45"/>
        <end position="69"/>
    </location>
</feature>
<sequence length="201" mass="23279">MKKMFSKMRHQMMAASKKVRIILKQYLKTILRELSILISKMIGSVILFIILPSLVFIFINFLNAFGIMLKASNNSVLITLISELNLQTLLQLITGTFIIILLTISLYVIGLILELFFKIINAPDKVTKTYIKITALIEHWYFLVSIVIWAIISLSDTFFNYFTILVSLVALLREIKTEKQIKRVKIFPRYFLESSESPTKH</sequence>
<name>A0AB38Y1Y6_STREQ</name>
<feature type="transmembrane region" description="Helical" evidence="1">
    <location>
        <begin position="129"/>
        <end position="152"/>
    </location>
</feature>
<evidence type="ECO:0000313" key="3">
    <source>
        <dbReference type="Proteomes" id="UP001237475"/>
    </source>
</evidence>
<keyword evidence="1" id="KW-0472">Membrane</keyword>
<dbReference type="EMBL" id="CP125360">
    <property type="protein sequence ID" value="WHM78981.1"/>
    <property type="molecule type" value="Genomic_DNA"/>
</dbReference>
<reference evidence="2" key="1">
    <citation type="submission" date="2023-04" db="EMBL/GenBank/DDBJ databases">
        <title>Complete genomes of S. dygalactiae subsp equisimilis isolates causing bacteremia in cancer patients.</title>
        <authorList>
            <person name="Anand S."/>
            <person name="Arias J."/>
            <person name="Delafuente J."/>
            <person name="Elgamal H."/>
            <person name="Prevost T."/>
            <person name="Liu X."/>
            <person name="Kalia A."/>
        </authorList>
    </citation>
    <scope>NUCLEOTIDE SEQUENCE</scope>
    <source>
        <strain evidence="2">UT_120444</strain>
    </source>
</reference>
<dbReference type="AlphaFoldDB" id="A0AB38Y1Y6"/>
<protein>
    <recommendedName>
        <fullName evidence="4">Integral membrane protein</fullName>
    </recommendedName>
</protein>
<evidence type="ECO:0000313" key="2">
    <source>
        <dbReference type="EMBL" id="WHM78981.1"/>
    </source>
</evidence>
<accession>A0AB38Y1Y6</accession>